<comment type="caution">
    <text evidence="3">The sequence shown here is derived from an EMBL/GenBank/DDBJ whole genome shotgun (WGS) entry which is preliminary data.</text>
</comment>
<dbReference type="InterPro" id="IPR040411">
    <property type="entry name" value="At5g23160-like"/>
</dbReference>
<protein>
    <submittedName>
        <fullName evidence="3">Uncharacterized protein</fullName>
    </submittedName>
</protein>
<keyword evidence="2" id="KW-1133">Transmembrane helix</keyword>
<dbReference type="PANTHER" id="PTHR34379">
    <property type="entry name" value="OS07G0553800 PROTEIN"/>
    <property type="match status" value="1"/>
</dbReference>
<feature type="transmembrane region" description="Helical" evidence="2">
    <location>
        <begin position="174"/>
        <end position="207"/>
    </location>
</feature>
<feature type="region of interest" description="Disordered" evidence="1">
    <location>
        <begin position="22"/>
        <end position="45"/>
    </location>
</feature>
<evidence type="ECO:0000313" key="4">
    <source>
        <dbReference type="Proteomes" id="UP001567538"/>
    </source>
</evidence>
<keyword evidence="4" id="KW-1185">Reference proteome</keyword>
<keyword evidence="2" id="KW-0472">Membrane</keyword>
<dbReference type="EMBL" id="JBEAFC010000002">
    <property type="protein sequence ID" value="KAL1567087.1"/>
    <property type="molecule type" value="Genomic_DNA"/>
</dbReference>
<evidence type="ECO:0000256" key="1">
    <source>
        <dbReference type="SAM" id="MobiDB-lite"/>
    </source>
</evidence>
<evidence type="ECO:0000256" key="2">
    <source>
        <dbReference type="SAM" id="Phobius"/>
    </source>
</evidence>
<organism evidence="3 4">
    <name type="scientific">Salvia divinorum</name>
    <name type="common">Maria pastora</name>
    <name type="synonym">Diviner's sage</name>
    <dbReference type="NCBI Taxonomy" id="28513"/>
    <lineage>
        <taxon>Eukaryota</taxon>
        <taxon>Viridiplantae</taxon>
        <taxon>Streptophyta</taxon>
        <taxon>Embryophyta</taxon>
        <taxon>Tracheophyta</taxon>
        <taxon>Spermatophyta</taxon>
        <taxon>Magnoliopsida</taxon>
        <taxon>eudicotyledons</taxon>
        <taxon>Gunneridae</taxon>
        <taxon>Pentapetalae</taxon>
        <taxon>asterids</taxon>
        <taxon>lamiids</taxon>
        <taxon>Lamiales</taxon>
        <taxon>Lamiaceae</taxon>
        <taxon>Nepetoideae</taxon>
        <taxon>Mentheae</taxon>
        <taxon>Salviinae</taxon>
        <taxon>Salvia</taxon>
        <taxon>Salvia subgen. Calosphace</taxon>
    </lineage>
</organism>
<keyword evidence="2" id="KW-0812">Transmembrane</keyword>
<name>A0ABD1IF05_SALDI</name>
<evidence type="ECO:0000313" key="3">
    <source>
        <dbReference type="EMBL" id="KAL1567087.1"/>
    </source>
</evidence>
<accession>A0ABD1IF05</accession>
<sequence>MDATRNRGRGRFLACFRPLTAADDYDPVSNSPSADEGSPPRKRRLRRSLSAALKAVIFRTTLLKKSRSENNSDEYAHGSRIRFSPFRGGFIKSRKKNASSKPPLAPDGSFWPSANASPFFSSDGSRTSSISSLSGSARSSPARSEMDGIQRCVSTDHFTQMKPMTKRRAMKKCGYIMEICVLLMCLAALIWGKVFAIVACTSAWLFIAPGGKRRQADSYEFNDSEEYKKRVIMEGLLERDRSRVFQY</sequence>
<gene>
    <name evidence="3" type="ORF">AAHA92_02607</name>
</gene>
<dbReference type="Proteomes" id="UP001567538">
    <property type="component" value="Unassembled WGS sequence"/>
</dbReference>
<dbReference type="PANTHER" id="PTHR34379:SF6">
    <property type="entry name" value="PROTEIN 3F"/>
    <property type="match status" value="1"/>
</dbReference>
<proteinExistence type="predicted"/>
<dbReference type="AlphaFoldDB" id="A0ABD1IF05"/>
<reference evidence="3 4" key="1">
    <citation type="submission" date="2024-06" db="EMBL/GenBank/DDBJ databases">
        <title>A chromosome level genome sequence of Diviner's sage (Salvia divinorum).</title>
        <authorList>
            <person name="Ford S.A."/>
            <person name="Ro D.-K."/>
            <person name="Ness R.W."/>
            <person name="Phillips M.A."/>
        </authorList>
    </citation>
    <scope>NUCLEOTIDE SEQUENCE [LARGE SCALE GENOMIC DNA]</scope>
    <source>
        <strain evidence="3">SAF-2024a</strain>
        <tissue evidence="3">Leaf</tissue>
    </source>
</reference>